<dbReference type="InterPro" id="IPR006016">
    <property type="entry name" value="UspA"/>
</dbReference>
<dbReference type="PRINTS" id="PR01438">
    <property type="entry name" value="UNVRSLSTRESS"/>
</dbReference>
<comment type="similarity">
    <text evidence="1">Belongs to the universal stress protein A family.</text>
</comment>
<dbReference type="EMBL" id="JACHMI010000001">
    <property type="protein sequence ID" value="MBB6553452.1"/>
    <property type="molecule type" value="Genomic_DNA"/>
</dbReference>
<dbReference type="SUPFAM" id="SSF52402">
    <property type="entry name" value="Adenine nucleotide alpha hydrolases-like"/>
    <property type="match status" value="1"/>
</dbReference>
<dbReference type="InterPro" id="IPR014729">
    <property type="entry name" value="Rossmann-like_a/b/a_fold"/>
</dbReference>
<organism evidence="3 4">
    <name type="scientific">Nonomuraea rubra</name>
    <dbReference type="NCBI Taxonomy" id="46180"/>
    <lineage>
        <taxon>Bacteria</taxon>
        <taxon>Bacillati</taxon>
        <taxon>Actinomycetota</taxon>
        <taxon>Actinomycetes</taxon>
        <taxon>Streptosporangiales</taxon>
        <taxon>Streptosporangiaceae</taxon>
        <taxon>Nonomuraea</taxon>
    </lineage>
</organism>
<dbReference type="RefSeq" id="WP_312904070.1">
    <property type="nucleotide sequence ID" value="NZ_JACHMI010000001.1"/>
</dbReference>
<dbReference type="Gene3D" id="3.40.50.620">
    <property type="entry name" value="HUPs"/>
    <property type="match status" value="1"/>
</dbReference>
<dbReference type="AlphaFoldDB" id="A0A7X0P1B2"/>
<dbReference type="InterPro" id="IPR006015">
    <property type="entry name" value="Universal_stress_UspA"/>
</dbReference>
<gene>
    <name evidence="3" type="ORF">HD593_008247</name>
</gene>
<accession>A0A7X0P1B2</accession>
<sequence>MLEFAFAEAELRGGRLRVVHARAQQGFDPVAQEGPGALKEALGDLRARHPDVTVAEELVHGHPAEVLREAAAGAELLVVGSHGHGTFAGMVLGSVSHALLHHAPCPLAVVRTAP</sequence>
<reference evidence="3 4" key="1">
    <citation type="submission" date="2020-08" db="EMBL/GenBank/DDBJ databases">
        <title>Sequencing the genomes of 1000 actinobacteria strains.</title>
        <authorList>
            <person name="Klenk H.-P."/>
        </authorList>
    </citation>
    <scope>NUCLEOTIDE SEQUENCE [LARGE SCALE GENOMIC DNA]</scope>
    <source>
        <strain evidence="3 4">DSM 43768</strain>
    </source>
</reference>
<dbReference type="Pfam" id="PF00582">
    <property type="entry name" value="Usp"/>
    <property type="match status" value="1"/>
</dbReference>
<dbReference type="PANTHER" id="PTHR46553:SF3">
    <property type="entry name" value="ADENINE NUCLEOTIDE ALPHA HYDROLASES-LIKE SUPERFAMILY PROTEIN"/>
    <property type="match status" value="1"/>
</dbReference>
<name>A0A7X0P1B2_9ACTN</name>
<comment type="caution">
    <text evidence="3">The sequence shown here is derived from an EMBL/GenBank/DDBJ whole genome shotgun (WGS) entry which is preliminary data.</text>
</comment>
<dbReference type="Proteomes" id="UP000565579">
    <property type="component" value="Unassembled WGS sequence"/>
</dbReference>
<keyword evidence="4" id="KW-1185">Reference proteome</keyword>
<protein>
    <submittedName>
        <fullName evidence="3">Nucleotide-binding universal stress UspA family protein</fullName>
    </submittedName>
</protein>
<evidence type="ECO:0000256" key="1">
    <source>
        <dbReference type="ARBA" id="ARBA00008791"/>
    </source>
</evidence>
<evidence type="ECO:0000259" key="2">
    <source>
        <dbReference type="Pfam" id="PF00582"/>
    </source>
</evidence>
<evidence type="ECO:0000313" key="3">
    <source>
        <dbReference type="EMBL" id="MBB6553452.1"/>
    </source>
</evidence>
<proteinExistence type="inferred from homology"/>
<evidence type="ECO:0000313" key="4">
    <source>
        <dbReference type="Proteomes" id="UP000565579"/>
    </source>
</evidence>
<dbReference type="PANTHER" id="PTHR46553">
    <property type="entry name" value="ADENINE NUCLEOTIDE ALPHA HYDROLASES-LIKE SUPERFAMILY PROTEIN"/>
    <property type="match status" value="1"/>
</dbReference>
<feature type="domain" description="UspA" evidence="2">
    <location>
        <begin position="2"/>
        <end position="111"/>
    </location>
</feature>